<feature type="compositionally biased region" description="Low complexity" evidence="6">
    <location>
        <begin position="1301"/>
        <end position="1312"/>
    </location>
</feature>
<sequence length="2308" mass="259713">MKDKKKSRNKNKMKRSTKSRRTVRSTRNKRPVKCKRLGLNTVKHCTDTENNRLYKKVDSHTIKIPCKQVFVVIENLSSKIIDKYVRNSKNQSKQEISETGDIQLQNSKQPSISEKLPTEKKQPNDNVSYIFDNNTRTHSDVNNTTVNLTNTINIKDKLKRKRMHADFKMAEMEIEENICVREVKKRCALSIKRIYEESRRTKRMSELSCGSIEQTTVLNNLNSTDNKITRNNSNLYAQNTNIADAKVILTRLENMHNTYVTNWKNKCAQQALLSTNLESTISHEDISINTLPIETIDNYHRNDIEDSDNYMNEENDLNICTLQSKCEQHLIPKVHLMKLKTLENVYKIPNSFSKIISSTAENFDNFELKVNHSSNVFNRDNEVNFDSLNIQSEENQLCAFEITGTCFESIERLENPEIHKPLICEEEKRPTLPENVSIDRSICTANVQKCLERSSEKSTKEVISDEMSEINSELKKIETSPSIITEQNTSLNANNVIPKNEIIYEDLQIPQSKEITIIDNNEETIIIDNKEKLVIINMHQELNNKKNSYSDEIKEENSIAKLPENVHTNQQETQRIIHCKCFSCMSLIVNENIQEVSNYNKTQKSNLQEKSYDLDNNSTESLTSVNISSLSSTISKDNMNKRCHENENKDKDELSCNKIFKNNHNNLKCNICSKVFDSEINLLNHLYIHTNQKQLQIKYEGNNKNQNCNNINVSSRDDETDLIVLNEEIETGNNMTVESLYPYNANYESMTNEITSRLQQNISEKNDLKISTIEPDKEDKLIKNSIVDEKLSFKYCTCHEKEFEKVTSMVLVLYCNICNVLYHNIDCFKTHLNEKLYTCNDKKLTTKMSKLYCNICKTMLSDFQEMRKHMEYHLIHFKSIKLFCHICKIRFIGMGRLFFQHWLHHEVDIFYKASISEFPTIAIVKTVTKEWSIITSDEFKYLIITEHVCNNCKVQCFSTNELKKHLLFCQKKGKLINIRLLKHHRDSVIADVQSELDVPTKIDKISVSNKSYNFTCKICSDTFENLRKLVIHLENYHGSFVNFTCNQCEQRYNDLIKYLGHLDNCIKADDTIKNTYHEKKFVCKICNIIFDSRRGLHLHNTLFKNKVLHLSTTEQIKEDDSVGPINESISEVPKTPNSVVKQLIDTPTNLSFEKPRVNTYKVNNDSDKNDKEKDLNGKRTTVIIQLTNSKQKSVLDKNTESSKIINITEKNDEVTLIESEILQENQKKSNRKSNKNTSSEPKLSQENQKKSNKKNDEITLIEPEIPQKNQKESYENNDEVTLIESEILRENQKKSNRKSNKNTSSEPKLSQENQKKSNKKNDEIPLIEPEIPQNNQKDSHENSWEDVEETSNDLLNYSTPSSSKHLAKDLLNYSTSPSNKDLANANKFLRVRNILELVEQPSKYSNYFIELNRSTDTSKSSSIARNSSLQKYTGKVKASTLSSETARQLAARAPKPPSIEPSRVLPRKIPSKAGKLPSTASKLVSILPKPPSTAPKLPSTVSKPPLTAPKLPSTASKPPLTAPKQPLTAPELTSTTPILVPVAQKLPSTAPKPPSTVSTLVSIAPKPPSTAPKLSSTASKPPLTAPKLPSTAPKTLLTKPVLIPIARKLPSIALKPPSTASTLPSIAPKPPSTASRLVSTAPKPLSTASILVSIAPTLPSTAPKPQSTASTLVSIAPKPPLPAPIIVPTTTIPIQETRQIPVQQVATIVEPQPIEIQNMLLPEITIIQKNKFEKPVSIGAPQSGQTSLPMQTVPCREPCSTQPKISNIQNQSIRSVENEYLMNHKSAATNNFRINIENPVSIGAPQSGQTSLPMQTVPCREPCSTQPKISNIQNQSIRSVENEYLMNHKSAATNNFGINIGKSVLKGAPQSGKTSLPMQTVPCREPCLTQPKISNIQNRNIRPVENDYLMNYKSAATNNFGINIEKPVSIGAPQSGQTPLPMQTVPCKEPCSTQPKVSYIQNRSRRLVENDYLVNHKSAATNNFGVNIEQQSQNIMIDSGLTDPQLSTNFITNNYQNITIAIPGNNNKCGKTASASTASIPIASASASTSASTASIPVVSASASTASIPIVSASASASTASIPKVSACASASTAFIPTASTSTAMNSQFKSYIAETKSRSKKHRNTHVLVMQSPDHDYTSNTVAEGNSADIRPENGVTTNMNNGASIYPVSSNKSNNYDTTNGKFFVNKILTTMKTKNINTIKETKNNNDLSNIVNDTNQQQPNGKKVATICGKSNVISKFEKFLQLFPTLRFQLICNYCPDSSKRFTREEYDIHMKSKHNFVCNLCNSCLHTLSDLQKHKKKHTVNS</sequence>
<evidence type="ECO:0000313" key="8">
    <source>
        <dbReference type="Proteomes" id="UP000694924"/>
    </source>
</evidence>
<dbReference type="PROSITE" id="PS50157">
    <property type="entry name" value="ZINC_FINGER_C2H2_2"/>
    <property type="match status" value="3"/>
</dbReference>
<evidence type="ECO:0000313" key="9">
    <source>
        <dbReference type="RefSeq" id="XP_015183088.1"/>
    </source>
</evidence>
<feature type="region of interest" description="Disordered" evidence="6">
    <location>
        <begin position="106"/>
        <end position="126"/>
    </location>
</feature>
<accession>A0ABM1ISA1</accession>
<feature type="compositionally biased region" description="Basic and acidic residues" evidence="6">
    <location>
        <begin position="1247"/>
        <end position="1257"/>
    </location>
</feature>
<feature type="domain" description="C2H2-type" evidence="7">
    <location>
        <begin position="667"/>
        <end position="694"/>
    </location>
</feature>
<keyword evidence="4" id="KW-0862">Zinc</keyword>
<reference evidence="9" key="1">
    <citation type="submission" date="2025-08" db="UniProtKB">
        <authorList>
            <consortium name="RefSeq"/>
        </authorList>
    </citation>
    <scope>IDENTIFICATION</scope>
    <source>
        <tissue evidence="9">Whole body</tissue>
    </source>
</reference>
<feature type="region of interest" description="Disordered" evidence="6">
    <location>
        <begin position="2136"/>
        <end position="2163"/>
    </location>
</feature>
<feature type="region of interest" description="Disordered" evidence="6">
    <location>
        <begin position="1617"/>
        <end position="1639"/>
    </location>
</feature>
<dbReference type="PROSITE" id="PS00028">
    <property type="entry name" value="ZINC_FINGER_C2H2_1"/>
    <property type="match status" value="4"/>
</dbReference>
<feature type="compositionally biased region" description="Basic and acidic residues" evidence="6">
    <location>
        <begin position="1313"/>
        <end position="1323"/>
    </location>
</feature>
<feature type="compositionally biased region" description="Low complexity" evidence="6">
    <location>
        <begin position="1235"/>
        <end position="1246"/>
    </location>
</feature>
<keyword evidence="3 5" id="KW-0863">Zinc-finger</keyword>
<feature type="domain" description="C2H2-type" evidence="7">
    <location>
        <begin position="2282"/>
        <end position="2308"/>
    </location>
</feature>
<feature type="region of interest" description="Disordered" evidence="6">
    <location>
        <begin position="1415"/>
        <end position="1532"/>
    </location>
</feature>
<dbReference type="Proteomes" id="UP000694924">
    <property type="component" value="Unplaced"/>
</dbReference>
<feature type="compositionally biased region" description="Polar residues" evidence="6">
    <location>
        <begin position="1415"/>
        <end position="1431"/>
    </location>
</feature>
<evidence type="ECO:0000256" key="3">
    <source>
        <dbReference type="ARBA" id="ARBA00022771"/>
    </source>
</evidence>
<organism evidence="8 9">
    <name type="scientific">Polistes dominula</name>
    <name type="common">European paper wasp</name>
    <name type="synonym">Vespa dominula</name>
    <dbReference type="NCBI Taxonomy" id="743375"/>
    <lineage>
        <taxon>Eukaryota</taxon>
        <taxon>Metazoa</taxon>
        <taxon>Ecdysozoa</taxon>
        <taxon>Arthropoda</taxon>
        <taxon>Hexapoda</taxon>
        <taxon>Insecta</taxon>
        <taxon>Pterygota</taxon>
        <taxon>Neoptera</taxon>
        <taxon>Endopterygota</taxon>
        <taxon>Hymenoptera</taxon>
        <taxon>Apocrita</taxon>
        <taxon>Aculeata</taxon>
        <taxon>Vespoidea</taxon>
        <taxon>Vespidae</taxon>
        <taxon>Polistinae</taxon>
        <taxon>Polistini</taxon>
        <taxon>Polistes</taxon>
    </lineage>
</organism>
<gene>
    <name evidence="9" type="primary">LOC107069899</name>
</gene>
<dbReference type="InterPro" id="IPR013087">
    <property type="entry name" value="Znf_C2H2_type"/>
</dbReference>
<evidence type="ECO:0000256" key="5">
    <source>
        <dbReference type="PROSITE-ProRule" id="PRU00042"/>
    </source>
</evidence>
<keyword evidence="8" id="KW-1185">Reference proteome</keyword>
<evidence type="ECO:0000256" key="6">
    <source>
        <dbReference type="SAM" id="MobiDB-lite"/>
    </source>
</evidence>
<evidence type="ECO:0000256" key="2">
    <source>
        <dbReference type="ARBA" id="ARBA00022737"/>
    </source>
</evidence>
<evidence type="ECO:0000256" key="4">
    <source>
        <dbReference type="ARBA" id="ARBA00022833"/>
    </source>
</evidence>
<dbReference type="PANTHER" id="PTHR24379:SF121">
    <property type="entry name" value="C2H2-TYPE DOMAIN-CONTAINING PROTEIN"/>
    <property type="match status" value="1"/>
</dbReference>
<feature type="compositionally biased region" description="Polar residues" evidence="6">
    <location>
        <begin position="1352"/>
        <end position="1362"/>
    </location>
</feature>
<keyword evidence="1" id="KW-0479">Metal-binding</keyword>
<dbReference type="Gene3D" id="3.30.160.60">
    <property type="entry name" value="Classic Zinc Finger"/>
    <property type="match status" value="1"/>
</dbReference>
<dbReference type="PANTHER" id="PTHR24379">
    <property type="entry name" value="KRAB AND ZINC FINGER DOMAIN-CONTAINING"/>
    <property type="match status" value="1"/>
</dbReference>
<keyword evidence="2" id="KW-0677">Repeat</keyword>
<evidence type="ECO:0000259" key="7">
    <source>
        <dbReference type="PROSITE" id="PS50157"/>
    </source>
</evidence>
<dbReference type="SMART" id="SM00355">
    <property type="entry name" value="ZnF_C2H2"/>
    <property type="match status" value="9"/>
</dbReference>
<protein>
    <submittedName>
        <fullName evidence="9">Reticulocyte-binding protein 2 homolog a-like isoform X1</fullName>
    </submittedName>
</protein>
<feature type="region of interest" description="Disordered" evidence="6">
    <location>
        <begin position="1223"/>
        <end position="1362"/>
    </location>
</feature>
<proteinExistence type="predicted"/>
<evidence type="ECO:0000256" key="1">
    <source>
        <dbReference type="ARBA" id="ARBA00022723"/>
    </source>
</evidence>
<feature type="region of interest" description="Disordered" evidence="6">
    <location>
        <begin position="1545"/>
        <end position="1591"/>
    </location>
</feature>
<feature type="region of interest" description="Disordered" evidence="6">
    <location>
        <begin position="1"/>
        <end position="31"/>
    </location>
</feature>
<name>A0ABM1ISA1_POLDO</name>
<feature type="domain" description="C2H2-type" evidence="7">
    <location>
        <begin position="1014"/>
        <end position="1037"/>
    </location>
</feature>
<dbReference type="GeneID" id="107069899"/>
<dbReference type="RefSeq" id="XP_015183088.1">
    <property type="nucleotide sequence ID" value="XM_015327602.1"/>
</dbReference>